<dbReference type="InterPro" id="IPR029071">
    <property type="entry name" value="Ubiquitin-like_domsf"/>
</dbReference>
<evidence type="ECO:0000313" key="2">
    <source>
        <dbReference type="EMBL" id="OHT10530.1"/>
    </source>
</evidence>
<feature type="compositionally biased region" description="Polar residues" evidence="1">
    <location>
        <begin position="339"/>
        <end position="354"/>
    </location>
</feature>
<dbReference type="VEuPathDB" id="TrichDB:TRFO_20115"/>
<reference evidence="2" key="1">
    <citation type="submission" date="2016-10" db="EMBL/GenBank/DDBJ databases">
        <authorList>
            <person name="Benchimol M."/>
            <person name="Almeida L.G."/>
            <person name="Vasconcelos A.T."/>
            <person name="Perreira-Neves A."/>
            <person name="Rosa I.A."/>
            <person name="Tasca T."/>
            <person name="Bogo M.R."/>
            <person name="de Souza W."/>
        </authorList>
    </citation>
    <scope>NUCLEOTIDE SEQUENCE [LARGE SCALE GENOMIC DNA]</scope>
    <source>
        <strain evidence="2">K</strain>
    </source>
</reference>
<feature type="region of interest" description="Disordered" evidence="1">
    <location>
        <begin position="326"/>
        <end position="354"/>
    </location>
</feature>
<proteinExistence type="predicted"/>
<keyword evidence="3" id="KW-1185">Reference proteome</keyword>
<name>A0A1J4KHL3_9EUKA</name>
<accession>A0A1J4KHL3</accession>
<dbReference type="AlphaFoldDB" id="A0A1J4KHL3"/>
<dbReference type="GeneID" id="94835909"/>
<organism evidence="2 3">
    <name type="scientific">Tritrichomonas foetus</name>
    <dbReference type="NCBI Taxonomy" id="1144522"/>
    <lineage>
        <taxon>Eukaryota</taxon>
        <taxon>Metamonada</taxon>
        <taxon>Parabasalia</taxon>
        <taxon>Tritrichomonadida</taxon>
        <taxon>Tritrichomonadidae</taxon>
        <taxon>Tritrichomonas</taxon>
    </lineage>
</organism>
<dbReference type="SUPFAM" id="SSF54236">
    <property type="entry name" value="Ubiquitin-like"/>
    <property type="match status" value="1"/>
</dbReference>
<dbReference type="Proteomes" id="UP000179807">
    <property type="component" value="Unassembled WGS sequence"/>
</dbReference>
<evidence type="ECO:0000256" key="1">
    <source>
        <dbReference type="SAM" id="MobiDB-lite"/>
    </source>
</evidence>
<dbReference type="CDD" id="cd01763">
    <property type="entry name" value="Ubl_SUMO_like"/>
    <property type="match status" value="1"/>
</dbReference>
<evidence type="ECO:0000313" key="3">
    <source>
        <dbReference type="Proteomes" id="UP000179807"/>
    </source>
</evidence>
<gene>
    <name evidence="2" type="ORF">TRFO_20115</name>
</gene>
<comment type="caution">
    <text evidence="2">The sequence shown here is derived from an EMBL/GenBank/DDBJ whole genome shotgun (WGS) entry which is preliminary data.</text>
</comment>
<dbReference type="Gene3D" id="3.10.20.90">
    <property type="entry name" value="Phosphatidylinositol 3-kinase Catalytic Subunit, Chain A, domain 1"/>
    <property type="match status" value="1"/>
</dbReference>
<sequence>MIPINSKIQKYAREAVNLKKWLAVGLYFEQMESPFLNFSIDVIGEMADFFYFVNILVNDCDGCFLLKNYEIFQIPTILIFDPELFCLTFQFPYVIETNLKHTLLSFLNHNKKYGYPKTIPKTPPMTFADESLPNSPFSPSTLKKNMVEINIQSDFLNPDKKIVEILKTDKFRKAIEFFVLNENLIIDSQFSYFIGKKQINIDWTPIDIGLDKKELITINVRKSNAEGKNGKKRRISISFILASNAAEKYDKVIEYNGKFGKIISSIQKRFNLRVDSYTFYCKGVCLKENDTPKSLKIQSGDIIIIREKHNLGLEQNKSDTIEQIDNNSEKNRNEENNSVVGNHKNSNNSKCLLI</sequence>
<protein>
    <submittedName>
        <fullName evidence="2">Uncharacterized protein</fullName>
    </submittedName>
</protein>
<dbReference type="EMBL" id="MLAK01000608">
    <property type="protein sequence ID" value="OHT10530.1"/>
    <property type="molecule type" value="Genomic_DNA"/>
</dbReference>
<dbReference type="RefSeq" id="XP_068363666.1">
    <property type="nucleotide sequence ID" value="XM_068501205.1"/>
</dbReference>